<evidence type="ECO:0000256" key="8">
    <source>
        <dbReference type="SAM" id="Phobius"/>
    </source>
</evidence>
<dbReference type="InterPro" id="IPR004761">
    <property type="entry name" value="Spore_GerAB"/>
</dbReference>
<evidence type="ECO:0000256" key="6">
    <source>
        <dbReference type="ARBA" id="ARBA00022989"/>
    </source>
</evidence>
<dbReference type="EMBL" id="WHOC01000133">
    <property type="protein sequence ID" value="NOU88705.1"/>
    <property type="molecule type" value="Genomic_DNA"/>
</dbReference>
<name>A0ABX1Z5P3_9BACL</name>
<comment type="caution">
    <text evidence="9">The sequence shown here is derived from an EMBL/GenBank/DDBJ whole genome shotgun (WGS) entry which is preliminary data.</text>
</comment>
<proteinExistence type="inferred from homology"/>
<keyword evidence="5 8" id="KW-0812">Transmembrane</keyword>
<evidence type="ECO:0000256" key="4">
    <source>
        <dbReference type="ARBA" id="ARBA00022544"/>
    </source>
</evidence>
<organism evidence="9 10">
    <name type="scientific">Paenibacillus germinis</name>
    <dbReference type="NCBI Taxonomy" id="2654979"/>
    <lineage>
        <taxon>Bacteria</taxon>
        <taxon>Bacillati</taxon>
        <taxon>Bacillota</taxon>
        <taxon>Bacilli</taxon>
        <taxon>Bacillales</taxon>
        <taxon>Paenibacillaceae</taxon>
        <taxon>Paenibacillus</taxon>
    </lineage>
</organism>
<evidence type="ECO:0000313" key="9">
    <source>
        <dbReference type="EMBL" id="NOU88705.1"/>
    </source>
</evidence>
<keyword evidence="3" id="KW-0813">Transport</keyword>
<keyword evidence="6 8" id="KW-1133">Transmembrane helix</keyword>
<protein>
    <submittedName>
        <fullName evidence="9">GerAB/ArcD/ProY family transporter</fullName>
    </submittedName>
</protein>
<feature type="transmembrane region" description="Helical" evidence="8">
    <location>
        <begin position="340"/>
        <end position="357"/>
    </location>
</feature>
<keyword evidence="10" id="KW-1185">Reference proteome</keyword>
<feature type="transmembrane region" description="Helical" evidence="8">
    <location>
        <begin position="302"/>
        <end position="320"/>
    </location>
</feature>
<keyword evidence="7 8" id="KW-0472">Membrane</keyword>
<sequence length="366" mass="42465">MKKYKVNEITTTQYIFLIHGTQIGVGMLQLPRILAETAGTDGWISILISWIISTIVGLIVIQIMKINPEKSFPELLKHYFGKWLGIVLTITFILFFTVTAITELLRSMLFIKAWLLPGTSDYIILASYVIPGYMIARGGIRIIGRYAELAFFLTLVIPLLYLIQLKDGDWHYLLPFFKEGIEPILEATLTTSYQFFGSEIAFLLYPMLQRKQYASIGMVAGNTLTMLAYLLATLVCFIYFSPDEITRYNEPSVSVVKTLEFRFIQRLEILLFAVYLLAILRTWMNFTWAATFSTWQLMGKSVYTRCLQLFLIMIVLYTVFFSHTFSQNESLQMWTGKASLFISYLFPICLYGYVFVYERFRRSYFT</sequence>
<evidence type="ECO:0000256" key="1">
    <source>
        <dbReference type="ARBA" id="ARBA00004141"/>
    </source>
</evidence>
<dbReference type="Pfam" id="PF03845">
    <property type="entry name" value="Spore_permease"/>
    <property type="match status" value="1"/>
</dbReference>
<feature type="transmembrane region" description="Helical" evidence="8">
    <location>
        <begin position="269"/>
        <end position="290"/>
    </location>
</feature>
<keyword evidence="4" id="KW-0309">Germination</keyword>
<evidence type="ECO:0000256" key="2">
    <source>
        <dbReference type="ARBA" id="ARBA00007998"/>
    </source>
</evidence>
<feature type="transmembrane region" description="Helical" evidence="8">
    <location>
        <begin position="217"/>
        <end position="240"/>
    </location>
</feature>
<comment type="subcellular location">
    <subcellularLocation>
        <location evidence="1">Membrane</location>
        <topology evidence="1">Multi-pass membrane protein</topology>
    </subcellularLocation>
</comment>
<accession>A0ABX1Z5P3</accession>
<dbReference type="RefSeq" id="WP_171691692.1">
    <property type="nucleotide sequence ID" value="NZ_WHOC01000133.1"/>
</dbReference>
<evidence type="ECO:0000256" key="5">
    <source>
        <dbReference type="ARBA" id="ARBA00022692"/>
    </source>
</evidence>
<gene>
    <name evidence="9" type="ORF">GC102_23565</name>
</gene>
<feature type="transmembrane region" description="Helical" evidence="8">
    <location>
        <begin position="184"/>
        <end position="205"/>
    </location>
</feature>
<feature type="transmembrane region" description="Helical" evidence="8">
    <location>
        <begin position="146"/>
        <end position="164"/>
    </location>
</feature>
<reference evidence="9 10" key="1">
    <citation type="submission" date="2019-10" db="EMBL/GenBank/DDBJ databases">
        <title>Description of Paenibacillus choica sp. nov.</title>
        <authorList>
            <person name="Carlier A."/>
            <person name="Qi S."/>
        </authorList>
    </citation>
    <scope>NUCLEOTIDE SEQUENCE [LARGE SCALE GENOMIC DNA]</scope>
    <source>
        <strain evidence="9 10">LMG 31460</strain>
    </source>
</reference>
<dbReference type="PANTHER" id="PTHR34975:SF2">
    <property type="entry name" value="SPORE GERMINATION PROTEIN A2"/>
    <property type="match status" value="1"/>
</dbReference>
<feature type="transmembrane region" description="Helical" evidence="8">
    <location>
        <begin position="42"/>
        <end position="63"/>
    </location>
</feature>
<dbReference type="PANTHER" id="PTHR34975">
    <property type="entry name" value="SPORE GERMINATION PROTEIN A2"/>
    <property type="match status" value="1"/>
</dbReference>
<comment type="similarity">
    <text evidence="2">Belongs to the amino acid-polyamine-organocation (APC) superfamily. Spore germination protein (SGP) (TC 2.A.3.9) family.</text>
</comment>
<evidence type="ECO:0000313" key="10">
    <source>
        <dbReference type="Proteomes" id="UP000658690"/>
    </source>
</evidence>
<evidence type="ECO:0000256" key="3">
    <source>
        <dbReference type="ARBA" id="ARBA00022448"/>
    </source>
</evidence>
<dbReference type="Gene3D" id="1.20.1740.10">
    <property type="entry name" value="Amino acid/polyamine transporter I"/>
    <property type="match status" value="1"/>
</dbReference>
<dbReference type="NCBIfam" id="TIGR00912">
    <property type="entry name" value="2A0309"/>
    <property type="match status" value="1"/>
</dbReference>
<dbReference type="Proteomes" id="UP000658690">
    <property type="component" value="Unassembled WGS sequence"/>
</dbReference>
<feature type="transmembrane region" description="Helical" evidence="8">
    <location>
        <begin position="83"/>
        <end position="102"/>
    </location>
</feature>
<evidence type="ECO:0000256" key="7">
    <source>
        <dbReference type="ARBA" id="ARBA00023136"/>
    </source>
</evidence>